<dbReference type="Gene3D" id="1.10.287.130">
    <property type="match status" value="1"/>
</dbReference>
<dbReference type="InterPro" id="IPR036890">
    <property type="entry name" value="HATPase_C_sf"/>
</dbReference>
<dbReference type="Proteomes" id="UP000282311">
    <property type="component" value="Unassembled WGS sequence"/>
</dbReference>
<dbReference type="PROSITE" id="PS50109">
    <property type="entry name" value="HIS_KIN"/>
    <property type="match status" value="1"/>
</dbReference>
<feature type="transmembrane region" description="Helical" evidence="12">
    <location>
        <begin position="7"/>
        <end position="26"/>
    </location>
</feature>
<proteinExistence type="predicted"/>
<dbReference type="PANTHER" id="PTHR45453">
    <property type="entry name" value="PHOSPHATE REGULON SENSOR PROTEIN PHOR"/>
    <property type="match status" value="1"/>
</dbReference>
<evidence type="ECO:0000256" key="4">
    <source>
        <dbReference type="ARBA" id="ARBA00022475"/>
    </source>
</evidence>
<dbReference type="Gene3D" id="6.10.340.10">
    <property type="match status" value="1"/>
</dbReference>
<dbReference type="Pfam" id="PF00512">
    <property type="entry name" value="HisKA"/>
    <property type="match status" value="1"/>
</dbReference>
<evidence type="ECO:0000256" key="3">
    <source>
        <dbReference type="ARBA" id="ARBA00012438"/>
    </source>
</evidence>
<dbReference type="GO" id="GO:0016036">
    <property type="term" value="P:cellular response to phosphate starvation"/>
    <property type="evidence" value="ECO:0007669"/>
    <property type="project" value="TreeGrafter"/>
</dbReference>
<evidence type="ECO:0000256" key="2">
    <source>
        <dbReference type="ARBA" id="ARBA00004651"/>
    </source>
</evidence>
<evidence type="ECO:0000256" key="12">
    <source>
        <dbReference type="SAM" id="Phobius"/>
    </source>
</evidence>
<dbReference type="CDD" id="cd00082">
    <property type="entry name" value="HisKA"/>
    <property type="match status" value="1"/>
</dbReference>
<keyword evidence="10" id="KW-0902">Two-component regulatory system</keyword>
<dbReference type="GO" id="GO:0005886">
    <property type="term" value="C:plasma membrane"/>
    <property type="evidence" value="ECO:0007669"/>
    <property type="project" value="UniProtKB-SubCell"/>
</dbReference>
<reference evidence="15 16" key="1">
    <citation type="journal article" date="2007" name="Int. J. Syst. Evol. Microbiol.">
        <title>Paenibacillus ginsengarvi sp. nov., isolated from soil from ginseng cultivation.</title>
        <authorList>
            <person name="Yoon M.H."/>
            <person name="Ten L.N."/>
            <person name="Im W.T."/>
        </authorList>
    </citation>
    <scope>NUCLEOTIDE SEQUENCE [LARGE SCALE GENOMIC DNA]</scope>
    <source>
        <strain evidence="15 16">KCTC 13059</strain>
    </source>
</reference>
<dbReference type="PROSITE" id="PS50885">
    <property type="entry name" value="HAMP"/>
    <property type="match status" value="1"/>
</dbReference>
<evidence type="ECO:0000259" key="14">
    <source>
        <dbReference type="PROSITE" id="PS50885"/>
    </source>
</evidence>
<feature type="transmembrane region" description="Helical" evidence="12">
    <location>
        <begin position="133"/>
        <end position="151"/>
    </location>
</feature>
<dbReference type="SUPFAM" id="SSF158472">
    <property type="entry name" value="HAMP domain-like"/>
    <property type="match status" value="1"/>
</dbReference>
<comment type="catalytic activity">
    <reaction evidence="1">
        <text>ATP + protein L-histidine = ADP + protein N-phospho-L-histidine.</text>
        <dbReference type="EC" id="2.7.13.3"/>
    </reaction>
</comment>
<dbReference type="InterPro" id="IPR003660">
    <property type="entry name" value="HAMP_dom"/>
</dbReference>
<keyword evidence="11 12" id="KW-0472">Membrane</keyword>
<name>A0A3B0CE59_9BACL</name>
<keyword evidence="9" id="KW-0067">ATP-binding</keyword>
<evidence type="ECO:0000256" key="5">
    <source>
        <dbReference type="ARBA" id="ARBA00022553"/>
    </source>
</evidence>
<dbReference type="CDD" id="cd06225">
    <property type="entry name" value="HAMP"/>
    <property type="match status" value="1"/>
</dbReference>
<feature type="domain" description="HAMP" evidence="14">
    <location>
        <begin position="155"/>
        <end position="207"/>
    </location>
</feature>
<dbReference type="RefSeq" id="WP_120747631.1">
    <property type="nucleotide sequence ID" value="NZ_RBAH01000008.1"/>
</dbReference>
<dbReference type="EMBL" id="RBAH01000008">
    <property type="protein sequence ID" value="RKN84375.1"/>
    <property type="molecule type" value="Genomic_DNA"/>
</dbReference>
<keyword evidence="12" id="KW-0812">Transmembrane</keyword>
<evidence type="ECO:0000256" key="9">
    <source>
        <dbReference type="ARBA" id="ARBA00022840"/>
    </source>
</evidence>
<dbReference type="SUPFAM" id="SSF47384">
    <property type="entry name" value="Homodimeric domain of signal transducing histidine kinase"/>
    <property type="match status" value="1"/>
</dbReference>
<gene>
    <name evidence="15" type="ORF">D7M11_12845</name>
</gene>
<dbReference type="AlphaFoldDB" id="A0A3B0CE59"/>
<evidence type="ECO:0000313" key="15">
    <source>
        <dbReference type="EMBL" id="RKN84375.1"/>
    </source>
</evidence>
<evidence type="ECO:0000259" key="13">
    <source>
        <dbReference type="PROSITE" id="PS50109"/>
    </source>
</evidence>
<comment type="caution">
    <text evidence="15">The sequence shown here is derived from an EMBL/GenBank/DDBJ whole genome shotgun (WGS) entry which is preliminary data.</text>
</comment>
<dbReference type="PANTHER" id="PTHR45453:SF1">
    <property type="entry name" value="PHOSPHATE REGULON SENSOR PROTEIN PHOR"/>
    <property type="match status" value="1"/>
</dbReference>
<comment type="subcellular location">
    <subcellularLocation>
        <location evidence="2">Cell membrane</location>
        <topology evidence="2">Multi-pass membrane protein</topology>
    </subcellularLocation>
</comment>
<evidence type="ECO:0000256" key="11">
    <source>
        <dbReference type="ARBA" id="ARBA00023136"/>
    </source>
</evidence>
<evidence type="ECO:0000256" key="10">
    <source>
        <dbReference type="ARBA" id="ARBA00023012"/>
    </source>
</evidence>
<dbReference type="GO" id="GO:0004721">
    <property type="term" value="F:phosphoprotein phosphatase activity"/>
    <property type="evidence" value="ECO:0007669"/>
    <property type="project" value="TreeGrafter"/>
</dbReference>
<dbReference type="Gene3D" id="3.30.565.10">
    <property type="entry name" value="Histidine kinase-like ATPase, C-terminal domain"/>
    <property type="match status" value="1"/>
</dbReference>
<dbReference type="SMART" id="SM00387">
    <property type="entry name" value="HATPase_c"/>
    <property type="match status" value="1"/>
</dbReference>
<dbReference type="EC" id="2.7.13.3" evidence="3"/>
<feature type="domain" description="Histidine kinase" evidence="13">
    <location>
        <begin position="222"/>
        <end position="442"/>
    </location>
</feature>
<dbReference type="Pfam" id="PF02518">
    <property type="entry name" value="HATPase_c"/>
    <property type="match status" value="1"/>
</dbReference>
<evidence type="ECO:0000256" key="7">
    <source>
        <dbReference type="ARBA" id="ARBA00022741"/>
    </source>
</evidence>
<evidence type="ECO:0000256" key="8">
    <source>
        <dbReference type="ARBA" id="ARBA00022777"/>
    </source>
</evidence>
<keyword evidence="8 15" id="KW-0418">Kinase</keyword>
<dbReference type="GO" id="GO:0005524">
    <property type="term" value="F:ATP binding"/>
    <property type="evidence" value="ECO:0007669"/>
    <property type="project" value="UniProtKB-KW"/>
</dbReference>
<keyword evidence="16" id="KW-1185">Reference proteome</keyword>
<dbReference type="InterPro" id="IPR036097">
    <property type="entry name" value="HisK_dim/P_sf"/>
</dbReference>
<dbReference type="InterPro" id="IPR004358">
    <property type="entry name" value="Sig_transdc_His_kin-like_C"/>
</dbReference>
<organism evidence="15 16">
    <name type="scientific">Paenibacillus ginsengarvi</name>
    <dbReference type="NCBI Taxonomy" id="400777"/>
    <lineage>
        <taxon>Bacteria</taxon>
        <taxon>Bacillati</taxon>
        <taxon>Bacillota</taxon>
        <taxon>Bacilli</taxon>
        <taxon>Bacillales</taxon>
        <taxon>Paenibacillaceae</taxon>
        <taxon>Paenibacillus</taxon>
    </lineage>
</organism>
<dbReference type="InterPro" id="IPR050351">
    <property type="entry name" value="BphY/WalK/GraS-like"/>
</dbReference>
<dbReference type="InterPro" id="IPR003594">
    <property type="entry name" value="HATPase_dom"/>
</dbReference>
<dbReference type="InterPro" id="IPR003661">
    <property type="entry name" value="HisK_dim/P_dom"/>
</dbReference>
<dbReference type="InterPro" id="IPR005467">
    <property type="entry name" value="His_kinase_dom"/>
</dbReference>
<dbReference type="SMART" id="SM00388">
    <property type="entry name" value="HisKA"/>
    <property type="match status" value="1"/>
</dbReference>
<dbReference type="CDD" id="cd00075">
    <property type="entry name" value="HATPase"/>
    <property type="match status" value="1"/>
</dbReference>
<keyword evidence="12" id="KW-1133">Transmembrane helix</keyword>
<dbReference type="SUPFAM" id="SSF55874">
    <property type="entry name" value="ATPase domain of HSP90 chaperone/DNA topoisomerase II/histidine kinase"/>
    <property type="match status" value="1"/>
</dbReference>
<evidence type="ECO:0000256" key="1">
    <source>
        <dbReference type="ARBA" id="ARBA00000085"/>
    </source>
</evidence>
<protein>
    <recommendedName>
        <fullName evidence="3">histidine kinase</fullName>
        <ecNumber evidence="3">2.7.13.3</ecNumber>
    </recommendedName>
</protein>
<accession>A0A3B0CE59</accession>
<dbReference type="PRINTS" id="PR00344">
    <property type="entry name" value="BCTRLSENSOR"/>
</dbReference>
<dbReference type="OrthoDB" id="335833at2"/>
<sequence>MSARLGIRQWMIIGMLIILIVPRAAFEGVELLDRYVFSRFIHERQQADLKTAIGIVSGADTSRWADPGWQASLQSFAEPAHIGIALLDRSGQDVWHTTSAGQKENAIRQLDVFEQGELRGQALFYAAQRGSSFAAVSAVIVAIMAILFIGWQMGRFVVKPLEAMSVAARRIAGGDLDFHLPDSSVREVATVRSAFHVMGSGLRESLTRQSELEEERRFMIGSIAHDLRTPLFALRGYLSRLEQGRANGNPEKTARYLSVCCQKADLLERLISDLFAYAKLESMEQSLRPEPVEAGRLFAELADQYRPVAKEKVIELRYEENIHAAEVTFAGDTHLLHRALGNLLDNAVRHTPPGGHIDLGWRAYGDRLEFIIEDSGPGIPEAEQQLVFEPFYRGEPSRHAAYGGAGLGLAIARRIMRAHHGELSVRNRDSSGGAVFAGWIPL</sequence>
<evidence type="ECO:0000256" key="6">
    <source>
        <dbReference type="ARBA" id="ARBA00022679"/>
    </source>
</evidence>
<dbReference type="Pfam" id="PF00672">
    <property type="entry name" value="HAMP"/>
    <property type="match status" value="1"/>
</dbReference>
<dbReference type="SMART" id="SM00304">
    <property type="entry name" value="HAMP"/>
    <property type="match status" value="1"/>
</dbReference>
<keyword evidence="6" id="KW-0808">Transferase</keyword>
<dbReference type="GO" id="GO:0000155">
    <property type="term" value="F:phosphorelay sensor kinase activity"/>
    <property type="evidence" value="ECO:0007669"/>
    <property type="project" value="InterPro"/>
</dbReference>
<keyword evidence="5" id="KW-0597">Phosphoprotein</keyword>
<keyword evidence="7" id="KW-0547">Nucleotide-binding</keyword>
<keyword evidence="4" id="KW-1003">Cell membrane</keyword>
<evidence type="ECO:0000313" key="16">
    <source>
        <dbReference type="Proteomes" id="UP000282311"/>
    </source>
</evidence>